<feature type="compositionally biased region" description="Polar residues" evidence="1">
    <location>
        <begin position="19"/>
        <end position="32"/>
    </location>
</feature>
<dbReference type="Gene3D" id="3.30.70.330">
    <property type="match status" value="1"/>
</dbReference>
<dbReference type="PANTHER" id="PTHR13288:SF8">
    <property type="entry name" value="SPLICING FACTOR 45"/>
    <property type="match status" value="1"/>
</dbReference>
<dbReference type="InterPro" id="IPR000467">
    <property type="entry name" value="G_patch_dom"/>
</dbReference>
<protein>
    <recommendedName>
        <fullName evidence="2">G-patch domain-containing protein</fullName>
    </recommendedName>
</protein>
<feature type="compositionally biased region" description="Low complexity" evidence="1">
    <location>
        <begin position="59"/>
        <end position="70"/>
    </location>
</feature>
<name>A0A9P4NTD2_9PEZI</name>
<feature type="domain" description="G-patch" evidence="2">
    <location>
        <begin position="420"/>
        <end position="471"/>
    </location>
</feature>
<comment type="caution">
    <text evidence="3">The sequence shown here is derived from an EMBL/GenBank/DDBJ whole genome shotgun (WGS) entry which is preliminary data.</text>
</comment>
<dbReference type="SUPFAM" id="SSF54928">
    <property type="entry name" value="RNA-binding domain, RBD"/>
    <property type="match status" value="1"/>
</dbReference>
<feature type="region of interest" description="Disordered" evidence="1">
    <location>
        <begin position="377"/>
        <end position="421"/>
    </location>
</feature>
<dbReference type="GO" id="GO:0071011">
    <property type="term" value="C:precatalytic spliceosome"/>
    <property type="evidence" value="ECO:0007669"/>
    <property type="project" value="TreeGrafter"/>
</dbReference>
<feature type="compositionally biased region" description="Pro residues" evidence="1">
    <location>
        <begin position="270"/>
        <end position="282"/>
    </location>
</feature>
<evidence type="ECO:0000256" key="1">
    <source>
        <dbReference type="SAM" id="MobiDB-lite"/>
    </source>
</evidence>
<organism evidence="3 4">
    <name type="scientific">Tothia fuscella</name>
    <dbReference type="NCBI Taxonomy" id="1048955"/>
    <lineage>
        <taxon>Eukaryota</taxon>
        <taxon>Fungi</taxon>
        <taxon>Dikarya</taxon>
        <taxon>Ascomycota</taxon>
        <taxon>Pezizomycotina</taxon>
        <taxon>Dothideomycetes</taxon>
        <taxon>Pleosporomycetidae</taxon>
        <taxon>Venturiales</taxon>
        <taxon>Cylindrosympodiaceae</taxon>
        <taxon>Tothia</taxon>
    </lineage>
</organism>
<dbReference type="GO" id="GO:0003676">
    <property type="term" value="F:nucleic acid binding"/>
    <property type="evidence" value="ECO:0007669"/>
    <property type="project" value="InterPro"/>
</dbReference>
<gene>
    <name evidence="3" type="ORF">EJ08DRAFT_677993</name>
</gene>
<feature type="compositionally biased region" description="Gly residues" evidence="1">
    <location>
        <begin position="464"/>
        <end position="478"/>
    </location>
</feature>
<keyword evidence="4" id="KW-1185">Reference proteome</keyword>
<evidence type="ECO:0000313" key="3">
    <source>
        <dbReference type="EMBL" id="KAF2431800.1"/>
    </source>
</evidence>
<feature type="region of interest" description="Disordered" evidence="1">
    <location>
        <begin position="47"/>
        <end position="159"/>
    </location>
</feature>
<dbReference type="EMBL" id="MU007029">
    <property type="protein sequence ID" value="KAF2431800.1"/>
    <property type="molecule type" value="Genomic_DNA"/>
</dbReference>
<dbReference type="Proteomes" id="UP000800235">
    <property type="component" value="Unassembled WGS sequence"/>
</dbReference>
<feature type="compositionally biased region" description="Low complexity" evidence="1">
    <location>
        <begin position="210"/>
        <end position="223"/>
    </location>
</feature>
<dbReference type="PROSITE" id="PS50174">
    <property type="entry name" value="G_PATCH"/>
    <property type="match status" value="1"/>
</dbReference>
<dbReference type="InterPro" id="IPR040052">
    <property type="entry name" value="RBM17"/>
</dbReference>
<proteinExistence type="predicted"/>
<sequence>MATSRPPGRSLYASLIDPNANSSATITSEPVIYSQNQADDAAKIEAGRKQVSAAALRFQPSKRPQQQQQKPKPKGLPRPAAQPATSSSDKEAKSVNSPAPPVPKSTLADWTADDDLDHFYGGGPRAPRGGRKKRKKNKDQQEVIPQNWDDIYDPTRPNKYEEYKHSDEWVAEISEWRKRLRAHRRRSDSAAYPSETESVKQRGPFLNRKFAPPSSLSFAPPTSYDEPAGDSGSYSPDYVPEDTTGDDAYMRRMRLSGMAADQKPESNMSPQPPSFAQPPQPPSFAQQAPIFTPSRQPPAFQPSSEFTQANQPSESSDYVPSMQPPAFWQPEQQSTPQPPLQAPAFQPSSSSPLLQSQPKPIASSAVITSAPVRYNLPAAPSNLPANEEDLEAAIQQDEDETMVDAEEAQEEAPRSKAPGQKGFAERLMKKYGWSKGQGLGSEGTGIVTALAVKVEKRKKKSDAQGGGFVGPSGMGKIVGGKKKKGQDDGPGLTPVVVCRHMVDGMDLNFEMGPDGNLVEEIGLECAKNYGNIERVFIDRNTSLETVPVFLKFTEPISALRAQSALDGRVFAGNTVKAEFYDLDKFDQGIYE</sequence>
<dbReference type="PANTHER" id="PTHR13288">
    <property type="entry name" value="SPLICING FACTOR 45 SPF45"/>
    <property type="match status" value="1"/>
</dbReference>
<feature type="region of interest" description="Disordered" evidence="1">
    <location>
        <begin position="1"/>
        <end position="32"/>
    </location>
</feature>
<evidence type="ECO:0000313" key="4">
    <source>
        <dbReference type="Proteomes" id="UP000800235"/>
    </source>
</evidence>
<reference evidence="3" key="1">
    <citation type="journal article" date="2020" name="Stud. Mycol.">
        <title>101 Dothideomycetes genomes: a test case for predicting lifestyles and emergence of pathogens.</title>
        <authorList>
            <person name="Haridas S."/>
            <person name="Albert R."/>
            <person name="Binder M."/>
            <person name="Bloem J."/>
            <person name="Labutti K."/>
            <person name="Salamov A."/>
            <person name="Andreopoulos B."/>
            <person name="Baker S."/>
            <person name="Barry K."/>
            <person name="Bills G."/>
            <person name="Bluhm B."/>
            <person name="Cannon C."/>
            <person name="Castanera R."/>
            <person name="Culley D."/>
            <person name="Daum C."/>
            <person name="Ezra D."/>
            <person name="Gonzalez J."/>
            <person name="Henrissat B."/>
            <person name="Kuo A."/>
            <person name="Liang C."/>
            <person name="Lipzen A."/>
            <person name="Lutzoni F."/>
            <person name="Magnuson J."/>
            <person name="Mondo S."/>
            <person name="Nolan M."/>
            <person name="Ohm R."/>
            <person name="Pangilinan J."/>
            <person name="Park H.-J."/>
            <person name="Ramirez L."/>
            <person name="Alfaro M."/>
            <person name="Sun H."/>
            <person name="Tritt A."/>
            <person name="Yoshinaga Y."/>
            <person name="Zwiers L.-H."/>
            <person name="Turgeon B."/>
            <person name="Goodwin S."/>
            <person name="Spatafora J."/>
            <person name="Crous P."/>
            <person name="Grigoriev I."/>
        </authorList>
    </citation>
    <scope>NUCLEOTIDE SEQUENCE</scope>
    <source>
        <strain evidence="3">CBS 130266</strain>
    </source>
</reference>
<dbReference type="InterPro" id="IPR012677">
    <property type="entry name" value="Nucleotide-bd_a/b_plait_sf"/>
</dbReference>
<feature type="compositionally biased region" description="Basic residues" evidence="1">
    <location>
        <begin position="128"/>
        <end position="137"/>
    </location>
</feature>
<feature type="compositionally biased region" description="Low complexity" evidence="1">
    <location>
        <begin position="342"/>
        <end position="358"/>
    </location>
</feature>
<feature type="region of interest" description="Disordered" evidence="1">
    <location>
        <begin position="462"/>
        <end position="490"/>
    </location>
</feature>
<dbReference type="OrthoDB" id="5411533at2759"/>
<evidence type="ECO:0000259" key="2">
    <source>
        <dbReference type="PROSITE" id="PS50174"/>
    </source>
</evidence>
<dbReference type="GO" id="GO:0045292">
    <property type="term" value="P:mRNA cis splicing, via spliceosome"/>
    <property type="evidence" value="ECO:0007669"/>
    <property type="project" value="InterPro"/>
</dbReference>
<dbReference type="Pfam" id="PF01585">
    <property type="entry name" value="G-patch"/>
    <property type="match status" value="1"/>
</dbReference>
<dbReference type="SMART" id="SM00443">
    <property type="entry name" value="G_patch"/>
    <property type="match status" value="1"/>
</dbReference>
<dbReference type="AlphaFoldDB" id="A0A9P4NTD2"/>
<feature type="compositionally biased region" description="Acidic residues" evidence="1">
    <location>
        <begin position="386"/>
        <end position="410"/>
    </location>
</feature>
<dbReference type="InterPro" id="IPR035979">
    <property type="entry name" value="RBD_domain_sf"/>
</dbReference>
<accession>A0A9P4NTD2</accession>
<feature type="compositionally biased region" description="Polar residues" evidence="1">
    <location>
        <begin position="301"/>
        <end position="318"/>
    </location>
</feature>
<feature type="region of interest" description="Disordered" evidence="1">
    <location>
        <begin position="180"/>
        <end position="362"/>
    </location>
</feature>